<organism evidence="1 2">
    <name type="scientific">Domibacillus epiphyticus</name>
    <dbReference type="NCBI Taxonomy" id="1714355"/>
    <lineage>
        <taxon>Bacteria</taxon>
        <taxon>Bacillati</taxon>
        <taxon>Bacillota</taxon>
        <taxon>Bacilli</taxon>
        <taxon>Bacillales</taxon>
        <taxon>Bacillaceae</taxon>
        <taxon>Domibacillus</taxon>
    </lineage>
</organism>
<comment type="caution">
    <text evidence="1">The sequence shown here is derived from an EMBL/GenBank/DDBJ whole genome shotgun (WGS) entry which is preliminary data.</text>
</comment>
<dbReference type="STRING" id="1714355.BTO28_06090"/>
<dbReference type="InterPro" id="IPR024096">
    <property type="entry name" value="NO_sig/Golgi_transp_ligand-bd"/>
</dbReference>
<sequence length="144" mass="16257">MTKENEEQEQTAQPDPSISVFGYELIRDVLLGDILGSDSADILYWGGKMLARRFPCTGTEELSAFFSEAGWGQIELLKEKKKEMIYRLSGGMTERRFEVQTDPSFTLESGFIAEQIAARHDAAAEAICSLQKRSKQVEITVKWE</sequence>
<proteinExistence type="predicted"/>
<dbReference type="Pfam" id="PF10702">
    <property type="entry name" value="DUF2507"/>
    <property type="match status" value="1"/>
</dbReference>
<dbReference type="AlphaFoldDB" id="A0A1V2A970"/>
<evidence type="ECO:0000313" key="1">
    <source>
        <dbReference type="EMBL" id="OMP67516.1"/>
    </source>
</evidence>
<evidence type="ECO:0000313" key="2">
    <source>
        <dbReference type="Proteomes" id="UP000188613"/>
    </source>
</evidence>
<gene>
    <name evidence="1" type="ORF">BTO28_06090</name>
</gene>
<name>A0A1V2A970_9BACI</name>
<reference evidence="1 2" key="1">
    <citation type="submission" date="2016-12" db="EMBL/GenBank/DDBJ databases">
        <title>Domibacillus sp. SAB 38T whole genome sequencing.</title>
        <authorList>
            <person name="Verma A."/>
            <person name="Ojha A.K."/>
            <person name="Krishnamurthi S."/>
        </authorList>
    </citation>
    <scope>NUCLEOTIDE SEQUENCE [LARGE SCALE GENOMIC DNA]</scope>
    <source>
        <strain evidence="1 2">SAB 38</strain>
    </source>
</reference>
<protein>
    <recommendedName>
        <fullName evidence="3">DUF2507 domain-containing protein</fullName>
    </recommendedName>
</protein>
<dbReference type="OrthoDB" id="2965348at2"/>
<evidence type="ECO:0008006" key="3">
    <source>
        <dbReference type="Google" id="ProtNLM"/>
    </source>
</evidence>
<accession>A0A1V2A970</accession>
<dbReference type="Gene3D" id="3.30.1380.20">
    <property type="entry name" value="Trafficking protein particle complex subunit 3"/>
    <property type="match status" value="1"/>
</dbReference>
<keyword evidence="2" id="KW-1185">Reference proteome</keyword>
<dbReference type="EMBL" id="MSFI01000009">
    <property type="protein sequence ID" value="OMP67516.1"/>
    <property type="molecule type" value="Genomic_DNA"/>
</dbReference>
<dbReference type="SUPFAM" id="SSF111126">
    <property type="entry name" value="Ligand-binding domain in the NO signalling and Golgi transport"/>
    <property type="match status" value="1"/>
</dbReference>
<dbReference type="Proteomes" id="UP000188613">
    <property type="component" value="Unassembled WGS sequence"/>
</dbReference>
<dbReference type="InterPro" id="IPR019642">
    <property type="entry name" value="DUF2507"/>
</dbReference>
<dbReference type="RefSeq" id="WP_076764648.1">
    <property type="nucleotide sequence ID" value="NZ_MSFI01000009.1"/>
</dbReference>